<organism evidence="1 2">
    <name type="scientific">Trifolium medium</name>
    <dbReference type="NCBI Taxonomy" id="97028"/>
    <lineage>
        <taxon>Eukaryota</taxon>
        <taxon>Viridiplantae</taxon>
        <taxon>Streptophyta</taxon>
        <taxon>Embryophyta</taxon>
        <taxon>Tracheophyta</taxon>
        <taxon>Spermatophyta</taxon>
        <taxon>Magnoliopsida</taxon>
        <taxon>eudicotyledons</taxon>
        <taxon>Gunneridae</taxon>
        <taxon>Pentapetalae</taxon>
        <taxon>rosids</taxon>
        <taxon>fabids</taxon>
        <taxon>Fabales</taxon>
        <taxon>Fabaceae</taxon>
        <taxon>Papilionoideae</taxon>
        <taxon>50 kb inversion clade</taxon>
        <taxon>NPAAA clade</taxon>
        <taxon>Hologalegina</taxon>
        <taxon>IRL clade</taxon>
        <taxon>Trifolieae</taxon>
        <taxon>Trifolium</taxon>
    </lineage>
</organism>
<evidence type="ECO:0000313" key="2">
    <source>
        <dbReference type="Proteomes" id="UP000265520"/>
    </source>
</evidence>
<reference evidence="1 2" key="1">
    <citation type="journal article" date="2018" name="Front. Plant Sci.">
        <title>Red Clover (Trifolium pratense) and Zigzag Clover (T. medium) - A Picture of Genomic Similarities and Differences.</title>
        <authorList>
            <person name="Dluhosova J."/>
            <person name="Istvanek J."/>
            <person name="Nedelnik J."/>
            <person name="Repkova J."/>
        </authorList>
    </citation>
    <scope>NUCLEOTIDE SEQUENCE [LARGE SCALE GENOMIC DNA]</scope>
    <source>
        <strain evidence="2">cv. 10/8</strain>
        <tissue evidence="1">Leaf</tissue>
    </source>
</reference>
<evidence type="ECO:0000313" key="1">
    <source>
        <dbReference type="EMBL" id="MCI91058.1"/>
    </source>
</evidence>
<feature type="non-terminal residue" evidence="1">
    <location>
        <position position="1"/>
    </location>
</feature>
<name>A0A392VRN2_9FABA</name>
<accession>A0A392VRN2</accession>
<comment type="caution">
    <text evidence="1">The sequence shown here is derived from an EMBL/GenBank/DDBJ whole genome shotgun (WGS) entry which is preliminary data.</text>
</comment>
<sequence>DHDADQVESPPQNEQHIAETILEVDEKQEAEHSSSTKA</sequence>
<keyword evidence="2" id="KW-1185">Reference proteome</keyword>
<dbReference type="Proteomes" id="UP000265520">
    <property type="component" value="Unassembled WGS sequence"/>
</dbReference>
<dbReference type="EMBL" id="LXQA011261544">
    <property type="protein sequence ID" value="MCI91058.1"/>
    <property type="molecule type" value="Genomic_DNA"/>
</dbReference>
<dbReference type="AlphaFoldDB" id="A0A392VRN2"/>
<protein>
    <submittedName>
        <fullName evidence="1">Uncharacterized protein</fullName>
    </submittedName>
</protein>
<feature type="non-terminal residue" evidence="1">
    <location>
        <position position="38"/>
    </location>
</feature>
<proteinExistence type="predicted"/>